<organism evidence="1 2">
    <name type="scientific">Batillaria attramentaria</name>
    <dbReference type="NCBI Taxonomy" id="370345"/>
    <lineage>
        <taxon>Eukaryota</taxon>
        <taxon>Metazoa</taxon>
        <taxon>Spiralia</taxon>
        <taxon>Lophotrochozoa</taxon>
        <taxon>Mollusca</taxon>
        <taxon>Gastropoda</taxon>
        <taxon>Caenogastropoda</taxon>
        <taxon>Sorbeoconcha</taxon>
        <taxon>Cerithioidea</taxon>
        <taxon>Batillariidae</taxon>
        <taxon>Batillaria</taxon>
    </lineage>
</organism>
<accession>A0ABD0LM28</accession>
<feature type="non-terminal residue" evidence="1">
    <location>
        <position position="80"/>
    </location>
</feature>
<comment type="caution">
    <text evidence="1">The sequence shown here is derived from an EMBL/GenBank/DDBJ whole genome shotgun (WGS) entry which is preliminary data.</text>
</comment>
<dbReference type="Proteomes" id="UP001519460">
    <property type="component" value="Unassembled WGS sequence"/>
</dbReference>
<gene>
    <name evidence="1" type="ORF">BaRGS_00008145</name>
</gene>
<keyword evidence="2" id="KW-1185">Reference proteome</keyword>
<sequence length="80" mass="8923">MEVKKMATIKQCYLLLLVAAVLLTIGSITYISGITPNTYSRTPQSKTNVVTFMRVEIGSIVPHHNFHCDHGHAIREIAEL</sequence>
<proteinExistence type="predicted"/>
<dbReference type="AlphaFoldDB" id="A0ABD0LM28"/>
<name>A0ABD0LM28_9CAEN</name>
<evidence type="ECO:0000313" key="2">
    <source>
        <dbReference type="Proteomes" id="UP001519460"/>
    </source>
</evidence>
<dbReference type="EMBL" id="JACVVK020000036">
    <property type="protein sequence ID" value="KAK7500570.1"/>
    <property type="molecule type" value="Genomic_DNA"/>
</dbReference>
<reference evidence="1 2" key="1">
    <citation type="journal article" date="2023" name="Sci. Data">
        <title>Genome assembly of the Korean intertidal mud-creeper Batillaria attramentaria.</title>
        <authorList>
            <person name="Patra A.K."/>
            <person name="Ho P.T."/>
            <person name="Jun S."/>
            <person name="Lee S.J."/>
            <person name="Kim Y."/>
            <person name="Won Y.J."/>
        </authorList>
    </citation>
    <scope>NUCLEOTIDE SEQUENCE [LARGE SCALE GENOMIC DNA]</scope>
    <source>
        <strain evidence="1">Wonlab-2016</strain>
    </source>
</reference>
<evidence type="ECO:0000313" key="1">
    <source>
        <dbReference type="EMBL" id="KAK7500570.1"/>
    </source>
</evidence>
<protein>
    <submittedName>
        <fullName evidence="1">Uncharacterized protein</fullName>
    </submittedName>
</protein>